<dbReference type="Proteomes" id="UP000252132">
    <property type="component" value="Unassembled WGS sequence"/>
</dbReference>
<feature type="domain" description="Fucosyltransferase C-terminal" evidence="1">
    <location>
        <begin position="150"/>
        <end position="242"/>
    </location>
</feature>
<dbReference type="SUPFAM" id="SSF53756">
    <property type="entry name" value="UDP-Glycosyltransferase/glycogen phosphorylase"/>
    <property type="match status" value="1"/>
</dbReference>
<name>A0A368E2H4_9PROT</name>
<protein>
    <submittedName>
        <fullName evidence="2">Glycosyltransferase</fullName>
    </submittedName>
</protein>
<comment type="caution">
    <text evidence="2">The sequence shown here is derived from an EMBL/GenBank/DDBJ whole genome shotgun (WGS) entry which is preliminary data.</text>
</comment>
<dbReference type="Gene3D" id="3.40.50.11660">
    <property type="entry name" value="Glycosyl transferase family 10, C-terminal domain"/>
    <property type="match status" value="1"/>
</dbReference>
<evidence type="ECO:0000313" key="2">
    <source>
        <dbReference type="EMBL" id="RCL78084.1"/>
    </source>
</evidence>
<dbReference type="InterPro" id="IPR055270">
    <property type="entry name" value="Glyco_tran_10_C"/>
</dbReference>
<keyword evidence="2" id="KW-0808">Transferase</keyword>
<dbReference type="InterPro" id="IPR038577">
    <property type="entry name" value="GT10-like_C_sf"/>
</dbReference>
<organism evidence="2 3">
    <name type="scientific">PS1 clade bacterium</name>
    <dbReference type="NCBI Taxonomy" id="2175152"/>
    <lineage>
        <taxon>Bacteria</taxon>
        <taxon>Pseudomonadati</taxon>
        <taxon>Pseudomonadota</taxon>
        <taxon>Alphaproteobacteria</taxon>
        <taxon>PS1 clade</taxon>
    </lineage>
</organism>
<gene>
    <name evidence="2" type="ORF">DBW69_01450</name>
</gene>
<accession>A0A368E2H4</accession>
<proteinExistence type="predicted"/>
<dbReference type="EMBL" id="QOQF01000003">
    <property type="protein sequence ID" value="RCL78084.1"/>
    <property type="molecule type" value="Genomic_DNA"/>
</dbReference>
<evidence type="ECO:0000259" key="1">
    <source>
        <dbReference type="Pfam" id="PF00852"/>
    </source>
</evidence>
<sequence>MQNKIRIKLVSKYPRAFKLLEYPEFSHDDIEWVLDWDATDYDWFVVCDDLPGHDGERLSLRVEDLACPQSRTILLTYEPSSVKFYGRDYVKQFGTVLTSHELEILKHPNRYFVPPVGVWYYGTMDHVRAHPTPPDKTSDISMFMSFKAQKHTMHHLRAGFMQALADKLGNQVDLFGRDLKFVEHKAEGTDSYRYQIAIENHVAPHHWTEKLSDAYLGYCLPFYFGCPNASDYFPSESFIELDINDVEASVDIIRHAIANNAYEKRLDAIIEARRRVIEDYNIHSLLASHILEKPEGKAHGGDGRILSRHAMMRRDIPTFLRYAFDKTNHRRRNKKRFKKNF</sequence>
<dbReference type="Pfam" id="PF00852">
    <property type="entry name" value="Glyco_transf_10"/>
    <property type="match status" value="1"/>
</dbReference>
<evidence type="ECO:0000313" key="3">
    <source>
        <dbReference type="Proteomes" id="UP000252132"/>
    </source>
</evidence>
<dbReference type="GO" id="GO:0016740">
    <property type="term" value="F:transferase activity"/>
    <property type="evidence" value="ECO:0007669"/>
    <property type="project" value="UniProtKB-KW"/>
</dbReference>
<reference evidence="2 3" key="1">
    <citation type="journal article" date="2018" name="Microbiome">
        <title>Fine metagenomic profile of the Mediterranean stratified and mixed water columns revealed by assembly and recruitment.</title>
        <authorList>
            <person name="Haro-Moreno J.M."/>
            <person name="Lopez-Perez M."/>
            <person name="De La Torre J.R."/>
            <person name="Picazo A."/>
            <person name="Camacho A."/>
            <person name="Rodriguez-Valera F."/>
        </authorList>
    </citation>
    <scope>NUCLEOTIDE SEQUENCE [LARGE SCALE GENOMIC DNA]</scope>
    <source>
        <strain evidence="2">MED-G55</strain>
    </source>
</reference>
<dbReference type="AlphaFoldDB" id="A0A368E2H4"/>